<dbReference type="NCBIfam" id="TIGR02937">
    <property type="entry name" value="sigma70-ECF"/>
    <property type="match status" value="1"/>
</dbReference>
<dbReference type="GO" id="GO:0006352">
    <property type="term" value="P:DNA-templated transcription initiation"/>
    <property type="evidence" value="ECO:0007669"/>
    <property type="project" value="InterPro"/>
</dbReference>
<dbReference type="InterPro" id="IPR013324">
    <property type="entry name" value="RNA_pol_sigma_r3/r4-like"/>
</dbReference>
<evidence type="ECO:0000256" key="5">
    <source>
        <dbReference type="ARBA" id="ARBA00023163"/>
    </source>
</evidence>
<keyword evidence="2" id="KW-0805">Transcription regulation</keyword>
<dbReference type="SUPFAM" id="SSF88659">
    <property type="entry name" value="Sigma3 and sigma4 domains of RNA polymerase sigma factors"/>
    <property type="match status" value="1"/>
</dbReference>
<organism evidence="7 8">
    <name type="scientific">Kineothrix alysoides</name>
    <dbReference type="NCBI Taxonomy" id="1469948"/>
    <lineage>
        <taxon>Bacteria</taxon>
        <taxon>Bacillati</taxon>
        <taxon>Bacillota</taxon>
        <taxon>Clostridia</taxon>
        <taxon>Lachnospirales</taxon>
        <taxon>Lachnospiraceae</taxon>
        <taxon>Kineothrix</taxon>
    </lineage>
</organism>
<evidence type="ECO:0000256" key="3">
    <source>
        <dbReference type="ARBA" id="ARBA00023082"/>
    </source>
</evidence>
<feature type="domain" description="RNA polymerase sigma-70 region 2" evidence="6">
    <location>
        <begin position="8"/>
        <end position="75"/>
    </location>
</feature>
<dbReference type="RefSeq" id="WP_031389912.1">
    <property type="nucleotide sequence ID" value="NZ_JPNB01000001.1"/>
</dbReference>
<dbReference type="InterPro" id="IPR013325">
    <property type="entry name" value="RNA_pol_sigma_r2"/>
</dbReference>
<accession>A0A4R1QPL5</accession>
<evidence type="ECO:0000256" key="4">
    <source>
        <dbReference type="ARBA" id="ARBA00023125"/>
    </source>
</evidence>
<dbReference type="InterPro" id="IPR014284">
    <property type="entry name" value="RNA_pol_sigma-70_dom"/>
</dbReference>
<dbReference type="SUPFAM" id="SSF88946">
    <property type="entry name" value="Sigma2 domain of RNA polymerase sigma factors"/>
    <property type="match status" value="1"/>
</dbReference>
<dbReference type="AlphaFoldDB" id="A0A4R1QPL5"/>
<keyword evidence="8" id="KW-1185">Reference proteome</keyword>
<proteinExistence type="inferred from homology"/>
<dbReference type="Gene3D" id="1.10.1740.10">
    <property type="match status" value="1"/>
</dbReference>
<keyword evidence="5" id="KW-0804">Transcription</keyword>
<evidence type="ECO:0000256" key="2">
    <source>
        <dbReference type="ARBA" id="ARBA00023015"/>
    </source>
</evidence>
<dbReference type="OrthoDB" id="9795666at2"/>
<dbReference type="Proteomes" id="UP000295718">
    <property type="component" value="Unassembled WGS sequence"/>
</dbReference>
<evidence type="ECO:0000313" key="8">
    <source>
        <dbReference type="Proteomes" id="UP000295718"/>
    </source>
</evidence>
<dbReference type="InterPro" id="IPR039425">
    <property type="entry name" value="RNA_pol_sigma-70-like"/>
</dbReference>
<comment type="similarity">
    <text evidence="1">Belongs to the sigma-70 factor family. ECF subfamily.</text>
</comment>
<evidence type="ECO:0000313" key="7">
    <source>
        <dbReference type="EMBL" id="TCL55678.1"/>
    </source>
</evidence>
<reference evidence="7 8" key="1">
    <citation type="submission" date="2019-03" db="EMBL/GenBank/DDBJ databases">
        <title>Genomic Encyclopedia of Type Strains, Phase IV (KMG-IV): sequencing the most valuable type-strain genomes for metagenomic binning, comparative biology and taxonomic classification.</title>
        <authorList>
            <person name="Goeker M."/>
        </authorList>
    </citation>
    <scope>NUCLEOTIDE SEQUENCE [LARGE SCALE GENOMIC DNA]</scope>
    <source>
        <strain evidence="7 8">DSM 100556</strain>
    </source>
</reference>
<dbReference type="GO" id="GO:0003677">
    <property type="term" value="F:DNA binding"/>
    <property type="evidence" value="ECO:0007669"/>
    <property type="project" value="UniProtKB-KW"/>
</dbReference>
<keyword evidence="3" id="KW-0731">Sigma factor</keyword>
<dbReference type="EMBL" id="SLUO01000014">
    <property type="protein sequence ID" value="TCL55678.1"/>
    <property type="molecule type" value="Genomic_DNA"/>
</dbReference>
<evidence type="ECO:0000256" key="1">
    <source>
        <dbReference type="ARBA" id="ARBA00010641"/>
    </source>
</evidence>
<gene>
    <name evidence="7" type="ORF">EDD76_11489</name>
</gene>
<sequence length="171" mass="20261">MENDISILYKEYYKDLYGYIYMITLNSFDTEDVLHNVFLKAMKGLATFRGDSSLKTWLFTIARNECLSYMEKNKREVQTEDIDISIGVGNFEDKLVQRESVHRILQYIRSKEEPIRSLLILRLIEERSFVEIGRILGKTDVWCRINFFRTKKILIDLLENDEEAEGKRDEG</sequence>
<name>A0A4R1QPL5_9FIRM</name>
<evidence type="ECO:0000259" key="6">
    <source>
        <dbReference type="Pfam" id="PF04542"/>
    </source>
</evidence>
<dbReference type="InterPro" id="IPR007627">
    <property type="entry name" value="RNA_pol_sigma70_r2"/>
</dbReference>
<protein>
    <submittedName>
        <fullName evidence="7">RNA polymerase sigma-70 factor (ECF subfamily)</fullName>
    </submittedName>
</protein>
<dbReference type="Pfam" id="PF04542">
    <property type="entry name" value="Sigma70_r2"/>
    <property type="match status" value="1"/>
</dbReference>
<keyword evidence="4" id="KW-0238">DNA-binding</keyword>
<dbReference type="GO" id="GO:0016987">
    <property type="term" value="F:sigma factor activity"/>
    <property type="evidence" value="ECO:0007669"/>
    <property type="project" value="UniProtKB-KW"/>
</dbReference>
<dbReference type="PANTHER" id="PTHR43133:SF8">
    <property type="entry name" value="RNA POLYMERASE SIGMA FACTOR HI_1459-RELATED"/>
    <property type="match status" value="1"/>
</dbReference>
<dbReference type="STRING" id="1469948.GCA_000732725_01186"/>
<dbReference type="PANTHER" id="PTHR43133">
    <property type="entry name" value="RNA POLYMERASE ECF-TYPE SIGMA FACTO"/>
    <property type="match status" value="1"/>
</dbReference>
<comment type="caution">
    <text evidence="7">The sequence shown here is derived from an EMBL/GenBank/DDBJ whole genome shotgun (WGS) entry which is preliminary data.</text>
</comment>